<keyword evidence="3" id="KW-1185">Reference proteome</keyword>
<dbReference type="Proteomes" id="UP001201812">
    <property type="component" value="Unassembled WGS sequence"/>
</dbReference>
<evidence type="ECO:0000313" key="2">
    <source>
        <dbReference type="EMBL" id="KAI1709676.1"/>
    </source>
</evidence>
<comment type="caution">
    <text evidence="2">The sequence shown here is derived from an EMBL/GenBank/DDBJ whole genome shotgun (WGS) entry which is preliminary data.</text>
</comment>
<dbReference type="PANTHER" id="PTHR34492">
    <property type="entry name" value="GUSTATORY RECEPTOR FAMILY"/>
    <property type="match status" value="1"/>
</dbReference>
<dbReference type="AlphaFoldDB" id="A0AAD4N0M0"/>
<dbReference type="EMBL" id="JAKKPZ010000029">
    <property type="protein sequence ID" value="KAI1709676.1"/>
    <property type="molecule type" value="Genomic_DNA"/>
</dbReference>
<dbReference type="PANTHER" id="PTHR34492:SF2">
    <property type="entry name" value="G PROTEIN-COUPLED RECEPTOR"/>
    <property type="match status" value="1"/>
</dbReference>
<evidence type="ECO:0000256" key="1">
    <source>
        <dbReference type="SAM" id="Phobius"/>
    </source>
</evidence>
<keyword evidence="1" id="KW-1133">Transmembrane helix</keyword>
<evidence type="ECO:0000313" key="3">
    <source>
        <dbReference type="Proteomes" id="UP001201812"/>
    </source>
</evidence>
<reference evidence="2" key="1">
    <citation type="submission" date="2022-01" db="EMBL/GenBank/DDBJ databases">
        <title>Genome Sequence Resource for Two Populations of Ditylenchus destructor, the Migratory Endoparasitic Phytonematode.</title>
        <authorList>
            <person name="Zhang H."/>
            <person name="Lin R."/>
            <person name="Xie B."/>
        </authorList>
    </citation>
    <scope>NUCLEOTIDE SEQUENCE</scope>
    <source>
        <strain evidence="2">BazhouSP</strain>
    </source>
</reference>
<sequence length="383" mass="42487">MRLFYVVIGSVLIALFYVVWVSSQIVIQLWKRNIAQFFKATNEPMNARKNVNGIVFFCKNYSDLVKKVRKADQIFNGYILAMVAIWLPITIFAPISLAKIKLSFDLIFRVNDLFRCAYHLCGLCIIPAQVYTQLRATSAVLNYKVSKWIDIDKNSRDLVKVFADSVAQSNVGITMGGMTIIRSSMILTGHLRNLGPSAKSPWPRDENLRGTVGLGPGPARAGWPVAGPSRLTSVKWKLVARDGPLQTATVRLISVVALATTRHVRNTVENQKGGIRTANVMPTIVSASTKAENANSRLWTAAPQSAADFAVVWDTIREDVPGASAVRNSRTWTMTLKTIALSDLQSEPLEDPDKTQEAEKELVSVIMIVRETADNTIQEKHMK</sequence>
<organism evidence="2 3">
    <name type="scientific">Ditylenchus destructor</name>
    <dbReference type="NCBI Taxonomy" id="166010"/>
    <lineage>
        <taxon>Eukaryota</taxon>
        <taxon>Metazoa</taxon>
        <taxon>Ecdysozoa</taxon>
        <taxon>Nematoda</taxon>
        <taxon>Chromadorea</taxon>
        <taxon>Rhabditida</taxon>
        <taxon>Tylenchina</taxon>
        <taxon>Tylenchomorpha</taxon>
        <taxon>Sphaerularioidea</taxon>
        <taxon>Anguinidae</taxon>
        <taxon>Anguininae</taxon>
        <taxon>Ditylenchus</taxon>
    </lineage>
</organism>
<feature type="transmembrane region" description="Helical" evidence="1">
    <location>
        <begin position="6"/>
        <end position="30"/>
    </location>
</feature>
<protein>
    <submittedName>
        <fullName evidence="2">CBR-GUR-4 protein</fullName>
    </submittedName>
</protein>
<keyword evidence="1" id="KW-0812">Transmembrane</keyword>
<name>A0AAD4N0M0_9BILA</name>
<gene>
    <name evidence="2" type="ORF">DdX_11064</name>
</gene>
<proteinExistence type="predicted"/>
<accession>A0AAD4N0M0</accession>
<keyword evidence="1" id="KW-0472">Membrane</keyword>
<feature type="transmembrane region" description="Helical" evidence="1">
    <location>
        <begin position="75"/>
        <end position="97"/>
    </location>
</feature>